<dbReference type="Gene3D" id="3.40.50.1460">
    <property type="match status" value="1"/>
</dbReference>
<dbReference type="SUPFAM" id="SSF52129">
    <property type="entry name" value="Caspase-like"/>
    <property type="match status" value="1"/>
</dbReference>
<reference evidence="3" key="1">
    <citation type="submission" date="2021-02" db="EMBL/GenBank/DDBJ databases">
        <authorList>
            <person name="Dougan E. K."/>
            <person name="Rhodes N."/>
            <person name="Thang M."/>
            <person name="Chan C."/>
        </authorList>
    </citation>
    <scope>NUCLEOTIDE SEQUENCE</scope>
</reference>
<feature type="region of interest" description="Disordered" evidence="1">
    <location>
        <begin position="214"/>
        <end position="247"/>
    </location>
</feature>
<dbReference type="Pfam" id="PF00656">
    <property type="entry name" value="Peptidase_C14"/>
    <property type="match status" value="1"/>
</dbReference>
<dbReference type="InterPro" id="IPR052039">
    <property type="entry name" value="Caspase-related_regulators"/>
</dbReference>
<dbReference type="PANTHER" id="PTHR22576">
    <property type="entry name" value="MUCOSA ASSOCIATED LYMPHOID TISSUE LYMPHOMA TRANSLOCATION PROTEIN 1/PARACASPASE"/>
    <property type="match status" value="1"/>
</dbReference>
<sequence length="330" mass="37026">MLSWRALVVGCGRYHLNEDLPQSCQDAKRVFQAFHSAVAEHDHGDHVLLLEPSAAVLKAAVEHLVAPPTDGVRMFLYFAGHCYERNGRNYLQPGTREHDDENDVCVQALLADLERNSLLFVVVHGCRRRDSVGMAPPPSPRPHFAKRNLKSDWAFLFSCLTGECTLDESTFAQEFCNLLQEPGLALETLVQRLKSRVQHHRIEAHVSLRRPTVIVQPDTPDDNSGPWNTTEADESIRSAGSPSASVVPKVHLPSRLSGKQLQGFKLMQTFHKNGQFNLVREALRRVHETSTHHDDRALAAILQTEEHHFNGSYDHSHKSLVLLGTSQPRS</sequence>
<dbReference type="EMBL" id="CAJNDS010000557">
    <property type="protein sequence ID" value="CAE7218078.1"/>
    <property type="molecule type" value="Genomic_DNA"/>
</dbReference>
<feature type="domain" description="Peptidase C14 caspase" evidence="2">
    <location>
        <begin position="5"/>
        <end position="199"/>
    </location>
</feature>
<gene>
    <name evidence="3" type="ORF">SNAT2548_LOCUS7825</name>
</gene>
<dbReference type="OrthoDB" id="412369at2759"/>
<dbReference type="Proteomes" id="UP000604046">
    <property type="component" value="Unassembled WGS sequence"/>
</dbReference>
<comment type="caution">
    <text evidence="3">The sequence shown here is derived from an EMBL/GenBank/DDBJ whole genome shotgun (WGS) entry which is preliminary data.</text>
</comment>
<organism evidence="3 4">
    <name type="scientific">Symbiodinium natans</name>
    <dbReference type="NCBI Taxonomy" id="878477"/>
    <lineage>
        <taxon>Eukaryota</taxon>
        <taxon>Sar</taxon>
        <taxon>Alveolata</taxon>
        <taxon>Dinophyceae</taxon>
        <taxon>Suessiales</taxon>
        <taxon>Symbiodiniaceae</taxon>
        <taxon>Symbiodinium</taxon>
    </lineage>
</organism>
<evidence type="ECO:0000313" key="3">
    <source>
        <dbReference type="EMBL" id="CAE7218078.1"/>
    </source>
</evidence>
<dbReference type="GO" id="GO:0006508">
    <property type="term" value="P:proteolysis"/>
    <property type="evidence" value="ECO:0007669"/>
    <property type="project" value="InterPro"/>
</dbReference>
<dbReference type="AlphaFoldDB" id="A0A812K668"/>
<evidence type="ECO:0000259" key="2">
    <source>
        <dbReference type="Pfam" id="PF00656"/>
    </source>
</evidence>
<proteinExistence type="predicted"/>
<evidence type="ECO:0000313" key="4">
    <source>
        <dbReference type="Proteomes" id="UP000604046"/>
    </source>
</evidence>
<protein>
    <recommendedName>
        <fullName evidence="2">Peptidase C14 caspase domain-containing protein</fullName>
    </recommendedName>
</protein>
<dbReference type="InterPro" id="IPR011600">
    <property type="entry name" value="Pept_C14_caspase"/>
</dbReference>
<name>A0A812K668_9DINO</name>
<evidence type="ECO:0000256" key="1">
    <source>
        <dbReference type="SAM" id="MobiDB-lite"/>
    </source>
</evidence>
<keyword evidence="4" id="KW-1185">Reference proteome</keyword>
<dbReference type="InterPro" id="IPR029030">
    <property type="entry name" value="Caspase-like_dom_sf"/>
</dbReference>
<accession>A0A812K668</accession>
<dbReference type="PANTHER" id="PTHR22576:SF37">
    <property type="entry name" value="MUCOSA-ASSOCIATED LYMPHOID TISSUE LYMPHOMA TRANSLOCATION PROTEIN 1"/>
    <property type="match status" value="1"/>
</dbReference>
<dbReference type="GO" id="GO:0004197">
    <property type="term" value="F:cysteine-type endopeptidase activity"/>
    <property type="evidence" value="ECO:0007669"/>
    <property type="project" value="InterPro"/>
</dbReference>